<evidence type="ECO:0000259" key="2">
    <source>
        <dbReference type="Pfam" id="PF14501"/>
    </source>
</evidence>
<feature type="domain" description="Sensor histidine kinase NatK-like C-terminal" evidence="2">
    <location>
        <begin position="331"/>
        <end position="434"/>
    </location>
</feature>
<dbReference type="Proteomes" id="UP001523566">
    <property type="component" value="Unassembled WGS sequence"/>
</dbReference>
<dbReference type="Pfam" id="PF14501">
    <property type="entry name" value="HATPase_c_5"/>
    <property type="match status" value="1"/>
</dbReference>
<feature type="transmembrane region" description="Helical" evidence="1">
    <location>
        <begin position="61"/>
        <end position="81"/>
    </location>
</feature>
<feature type="transmembrane region" description="Helical" evidence="1">
    <location>
        <begin position="163"/>
        <end position="184"/>
    </location>
</feature>
<dbReference type="GO" id="GO:0005524">
    <property type="term" value="F:ATP binding"/>
    <property type="evidence" value="ECO:0007669"/>
    <property type="project" value="UniProtKB-KW"/>
</dbReference>
<proteinExistence type="predicted"/>
<dbReference type="RefSeq" id="WP_262066997.1">
    <property type="nucleotide sequence ID" value="NZ_JAMXOD010000020.1"/>
</dbReference>
<feature type="transmembrane region" description="Helical" evidence="1">
    <location>
        <begin position="12"/>
        <end position="29"/>
    </location>
</feature>
<feature type="transmembrane region" description="Helical" evidence="1">
    <location>
        <begin position="196"/>
        <end position="214"/>
    </location>
</feature>
<evidence type="ECO:0000256" key="1">
    <source>
        <dbReference type="SAM" id="Phobius"/>
    </source>
</evidence>
<dbReference type="InterPro" id="IPR036890">
    <property type="entry name" value="HATPase_C_sf"/>
</dbReference>
<dbReference type="Gene3D" id="3.30.565.10">
    <property type="entry name" value="Histidine kinase-like ATPase, C-terminal domain"/>
    <property type="match status" value="1"/>
</dbReference>
<keyword evidence="1" id="KW-0812">Transmembrane</keyword>
<evidence type="ECO:0000313" key="3">
    <source>
        <dbReference type="EMBL" id="MCP1103226.1"/>
    </source>
</evidence>
<reference evidence="3 4" key="1">
    <citation type="journal article" date="2022" name="Genome Biol. Evol.">
        <title>Host diet, physiology and behaviors set the stage for Lachnospiraceae cladogenesis.</title>
        <authorList>
            <person name="Vera-Ponce De Leon A."/>
            <person name="Schneider M."/>
            <person name="Jahnes B.C."/>
            <person name="Sadowski V."/>
            <person name="Camuy-Velez L.A."/>
            <person name="Duan J."/>
            <person name="Sabree Z.L."/>
        </authorList>
    </citation>
    <scope>NUCLEOTIDE SEQUENCE [LARGE SCALE GENOMIC DNA]</scope>
    <source>
        <strain evidence="3 4">PAL113</strain>
    </source>
</reference>
<gene>
    <name evidence="3" type="ORF">NK125_12495</name>
</gene>
<comment type="caution">
    <text evidence="3">The sequence shown here is derived from an EMBL/GenBank/DDBJ whole genome shotgun (WGS) entry which is preliminary data.</text>
</comment>
<keyword evidence="1" id="KW-0472">Membrane</keyword>
<dbReference type="EMBL" id="JAMZFW010000020">
    <property type="protein sequence ID" value="MCP1103226.1"/>
    <property type="molecule type" value="Genomic_DNA"/>
</dbReference>
<dbReference type="InterPro" id="IPR032834">
    <property type="entry name" value="NatK-like_C"/>
</dbReference>
<sequence>MSMGQGVNPPGFYYSIAYWLICFIYISSYKRRLEGVKLFLAHICFFAAIFVFMTITDGINALLFIPCMIVTFCILLGYIYICCEFSFLEVVYYCSRAFITGEFAGSLAWQLCYYAWPRLQISSKEIFGVAILIIIYPILFGVFLIMERSFVKKNEMRVSKRETIVVLCIMAAAFAISNISYISPNTPFSTNYAEELFIIHTFADLCGLAILYAYHFQNQELQRIFDVNTLQNIVDAQYRNYQMAQESIDIINQKYHDLKHQIGILKMEAKNGKSIQYLEQMEKEIKSYEAQNKTGNHVVDTVLTSKSLYCQTRGITLTCVAEGSVLNFMDDMDVSALFGNLLDNAIESVEKEQDREKRLIHLSVLQQKDFLRIRAENYCKEEIRFKNGIPVTTKSDRTTHGFGMKSMQSTVQKYGGSLQATWKDSWFEVRILIPISKNEIL</sequence>
<accession>A0ABT1EC25</accession>
<name>A0ABT1EC25_9FIRM</name>
<evidence type="ECO:0000313" key="4">
    <source>
        <dbReference type="Proteomes" id="UP001523566"/>
    </source>
</evidence>
<protein>
    <submittedName>
        <fullName evidence="3">ATP-binding protein</fullName>
    </submittedName>
</protein>
<keyword evidence="3" id="KW-0547">Nucleotide-binding</keyword>
<feature type="transmembrane region" description="Helical" evidence="1">
    <location>
        <begin position="128"/>
        <end position="151"/>
    </location>
</feature>
<keyword evidence="3" id="KW-0067">ATP-binding</keyword>
<keyword evidence="4" id="KW-1185">Reference proteome</keyword>
<dbReference type="SUPFAM" id="SSF55874">
    <property type="entry name" value="ATPase domain of HSP90 chaperone/DNA topoisomerase II/histidine kinase"/>
    <property type="match status" value="1"/>
</dbReference>
<organism evidence="3 4">
    <name type="scientific">Aequitasia blattaphilus</name>
    <dbReference type="NCBI Taxonomy" id="2949332"/>
    <lineage>
        <taxon>Bacteria</taxon>
        <taxon>Bacillati</taxon>
        <taxon>Bacillota</taxon>
        <taxon>Clostridia</taxon>
        <taxon>Lachnospirales</taxon>
        <taxon>Lachnospiraceae</taxon>
        <taxon>Aequitasia</taxon>
    </lineage>
</organism>
<feature type="transmembrane region" description="Helical" evidence="1">
    <location>
        <begin position="93"/>
        <end position="116"/>
    </location>
</feature>
<keyword evidence="1" id="KW-1133">Transmembrane helix</keyword>
<feature type="transmembrane region" description="Helical" evidence="1">
    <location>
        <begin position="36"/>
        <end position="55"/>
    </location>
</feature>
<dbReference type="CDD" id="cd16935">
    <property type="entry name" value="HATPase_AgrC-ComD-like"/>
    <property type="match status" value="1"/>
</dbReference>